<feature type="compositionally biased region" description="Low complexity" evidence="1">
    <location>
        <begin position="1264"/>
        <end position="1282"/>
    </location>
</feature>
<dbReference type="EMBL" id="BTFZ01000002">
    <property type="protein sequence ID" value="GMM34058.1"/>
    <property type="molecule type" value="Genomic_DNA"/>
</dbReference>
<feature type="compositionally biased region" description="Basic and acidic residues" evidence="1">
    <location>
        <begin position="412"/>
        <end position="432"/>
    </location>
</feature>
<feature type="compositionally biased region" description="Basic and acidic residues" evidence="1">
    <location>
        <begin position="638"/>
        <end position="655"/>
    </location>
</feature>
<dbReference type="GeneID" id="90072037"/>
<evidence type="ECO:0000313" key="2">
    <source>
        <dbReference type="EMBL" id="GMM34058.1"/>
    </source>
</evidence>
<gene>
    <name evidence="2" type="ORF">DASC09_013830</name>
</gene>
<name>A0AAV5QH12_9ASCO</name>
<feature type="compositionally biased region" description="Polar residues" evidence="1">
    <location>
        <begin position="1397"/>
        <end position="1406"/>
    </location>
</feature>
<feature type="compositionally biased region" description="Polar residues" evidence="1">
    <location>
        <begin position="1"/>
        <end position="28"/>
    </location>
</feature>
<feature type="region of interest" description="Disordered" evidence="1">
    <location>
        <begin position="1334"/>
        <end position="1357"/>
    </location>
</feature>
<feature type="compositionally biased region" description="Basic and acidic residues" evidence="1">
    <location>
        <begin position="921"/>
        <end position="971"/>
    </location>
</feature>
<evidence type="ECO:0000256" key="1">
    <source>
        <dbReference type="SAM" id="MobiDB-lite"/>
    </source>
</evidence>
<feature type="compositionally biased region" description="Low complexity" evidence="1">
    <location>
        <begin position="623"/>
        <end position="636"/>
    </location>
</feature>
<proteinExistence type="predicted"/>
<sequence>MPSTNRLSMNRQPINNPTQPKTNGSAGNLSHDFDVHQASHTHSSDPTCAFCLFEARRNERVFDNDANGGASAYHSKNSSSQNNILGETSHELDEEDEDWHSVDEDGMSANDVGEFDGDDFQSTIVNEQQRNQEFLKNNFCSSPVHPARYLIQVANIIKLPFDNIDIYERVRSMLKAFGLQVYLDGEVSTPFNNSPFSFICEGLYSFKIDDSYTTESPNGMGSSSVSGAFFWICSILKLDIFEASAMLNAVKGKVFRLLNTLIEEQDIAKSDHVSDSDELISKYINHTNLDRTYLQKLLKFTDSDETLFSGLIILLSVYNVQKLINSRKILKQSHPGDSRKTTTITGFTYSLSDRQRSMLISQTRDYKTDIFTGKVPAKKKEGHQSSNNKKTTELERPINGVAKESVTKKRSSKESDAQKSVDAKKTNSVEKEPIKAAKNPKLGMETSNIRDPSSILTNYSSRVATYVKFYPSLEPHFSILEKMMKKLEDLQRNLLVKTDFFYYLRNMNSFNLADDNLFEEFLKDYGYDSILESIKISNDIVAKSLGDITNSLARKLLSFPNMTDDSRISSLKVVCESCLEAYKNAISSFKNDGGYESAMDKVERICVSPIDETKSITTIPAETTTNKTSTSSNSNSGIDKKSPQPESNTKDKTAKSDPLTKNNTPEPITAKEKVLASTSSSTSFGTVKVQKRSDSPLPNQKIAGSQILSKDPIALSSNGTAVMPNSIGSNKSYNSEDFIPTSSKQVLNSQSTATTKRDDTTKEKPIVTTRKDEKAKEKATVTTMRDDKTKEKPIAVTKKDDKTKEKPIAVIKKDDKTKEKPIAVIKKDDKSKEKPAVTVKKDDKTKEKPKPKRAETPKLSEGETYKRNRIKEIKKFEAALKPKLAPLGKFEAKTPIQPLSSFDTIFERNNASIDLLDKVKQEQESLKSKKAEEEKARIEEEKQEKRRKELEKAEEDKEKRKQAARSKETKAYGKSASKQKSQVGSFEELDENRKKKLLSRKKEEKIKAKQKANEAYLESKSSPIIRIVNGESDPIDMEAVKRKSAVMKAQFNAEENKAHKEAVLRAKEELKTREMEAPVKIPENNVMISNVSSLVSQNSTREVDSSRPSSQSKADISSKPTKIQGKQKHKQKTIPSNPTGKCDGKKVESKQFSVPAKVKANDSDRDLKKKADADTKNFTDALSDDTGSNETLKSVHAPSESNLGSNRSSVAPEFEPFNFNKFVTSGALGGGLHNPAMSSHSPVANGTGAQNPIRFDNSMGSSTLFQQPSPQLMQPQPLAPGQKHPITFGGSGSVVGPTASFFSKTSPVFPFFGTSSPFQDPLAGLDRSGSAHGFGETFSPFGDRVSGSRQSTTSLPKNQFDLLNSNGSLSAENFDSHEEDLDFDKLKNEIENQVFNDQLETRSSFDAANGNTNGGGSNERNDQYPARTKGKERQQFKKSFTNSKAVAAEPDSSSLNNFSNKMILEAILKNNFDFNGGLEEYFAKVSSGEGLEEYDSIDECEARNIPLKPLNININTFLANPETDSTGFGIYHDLEAKEPWNIVEENIDRLADVLEISPEHSEVLLENCNYVLSRTITYAIFNHEKAYQIKVSNNDRKMLKVSAGTKEFEALSEFVENNTELNSISWEFYTRALEYFNGNIVSVIAAVVIIFREGYSGPTWIESWEPANFFLKEMIEDAIETLTFQPVRRMKKK</sequence>
<feature type="region of interest" description="Disordered" evidence="1">
    <location>
        <begin position="371"/>
        <end position="432"/>
    </location>
</feature>
<feature type="compositionally biased region" description="Polar residues" evidence="1">
    <location>
        <begin position="726"/>
        <end position="754"/>
    </location>
</feature>
<keyword evidence="3" id="KW-1185">Reference proteome</keyword>
<reference evidence="2 3" key="1">
    <citation type="journal article" date="2023" name="Elife">
        <title>Identification of key yeast species and microbe-microbe interactions impacting larval growth of Drosophila in the wild.</title>
        <authorList>
            <person name="Mure A."/>
            <person name="Sugiura Y."/>
            <person name="Maeda R."/>
            <person name="Honda K."/>
            <person name="Sakurai N."/>
            <person name="Takahashi Y."/>
            <person name="Watada M."/>
            <person name="Katoh T."/>
            <person name="Gotoh A."/>
            <person name="Gotoh Y."/>
            <person name="Taniguchi I."/>
            <person name="Nakamura K."/>
            <person name="Hayashi T."/>
            <person name="Katayama T."/>
            <person name="Uemura T."/>
            <person name="Hattori Y."/>
        </authorList>
    </citation>
    <scope>NUCLEOTIDE SEQUENCE [LARGE SCALE GENOMIC DNA]</scope>
    <source>
        <strain evidence="2 3">SC-9</strain>
    </source>
</reference>
<feature type="region of interest" description="Disordered" evidence="1">
    <location>
        <begin position="617"/>
        <end position="703"/>
    </location>
</feature>
<feature type="compositionally biased region" description="Basic and acidic residues" evidence="1">
    <location>
        <begin position="1159"/>
        <end position="1177"/>
    </location>
</feature>
<feature type="region of interest" description="Disordered" evidence="1">
    <location>
        <begin position="1092"/>
        <end position="1208"/>
    </location>
</feature>
<dbReference type="Proteomes" id="UP001360560">
    <property type="component" value="Unassembled WGS sequence"/>
</dbReference>
<protein>
    <submittedName>
        <fullName evidence="2">Uncharacterized protein</fullName>
    </submittedName>
</protein>
<feature type="compositionally biased region" description="Polar residues" evidence="1">
    <location>
        <begin position="1238"/>
        <end position="1250"/>
    </location>
</feature>
<feature type="region of interest" description="Disordered" evidence="1">
    <location>
        <begin position="1"/>
        <end position="44"/>
    </location>
</feature>
<feature type="compositionally biased region" description="Polar residues" evidence="1">
    <location>
        <begin position="1199"/>
        <end position="1208"/>
    </location>
</feature>
<feature type="compositionally biased region" description="Polar residues" evidence="1">
    <location>
        <begin position="676"/>
        <end position="685"/>
    </location>
</feature>
<feature type="region of interest" description="Disordered" evidence="1">
    <location>
        <begin position="921"/>
        <end position="1018"/>
    </location>
</feature>
<accession>A0AAV5QH12</accession>
<feature type="region of interest" description="Disordered" evidence="1">
    <location>
        <begin position="724"/>
        <end position="867"/>
    </location>
</feature>
<feature type="compositionally biased region" description="Polar residues" evidence="1">
    <location>
        <begin position="1092"/>
        <end position="1121"/>
    </location>
</feature>
<feature type="region of interest" description="Disordered" evidence="1">
    <location>
        <begin position="1397"/>
        <end position="1452"/>
    </location>
</feature>
<feature type="compositionally biased region" description="Polar residues" evidence="1">
    <location>
        <begin position="1178"/>
        <end position="1192"/>
    </location>
</feature>
<evidence type="ECO:0000313" key="3">
    <source>
        <dbReference type="Proteomes" id="UP001360560"/>
    </source>
</evidence>
<organism evidence="2 3">
    <name type="scientific">Saccharomycopsis crataegensis</name>
    <dbReference type="NCBI Taxonomy" id="43959"/>
    <lineage>
        <taxon>Eukaryota</taxon>
        <taxon>Fungi</taxon>
        <taxon>Dikarya</taxon>
        <taxon>Ascomycota</taxon>
        <taxon>Saccharomycotina</taxon>
        <taxon>Saccharomycetes</taxon>
        <taxon>Saccharomycopsidaceae</taxon>
        <taxon>Saccharomycopsis</taxon>
    </lineage>
</organism>
<dbReference type="RefSeq" id="XP_064851058.1">
    <property type="nucleotide sequence ID" value="XM_064994986.1"/>
</dbReference>
<feature type="region of interest" description="Disordered" evidence="1">
    <location>
        <begin position="1238"/>
        <end position="1290"/>
    </location>
</feature>
<comment type="caution">
    <text evidence="2">The sequence shown here is derived from an EMBL/GenBank/DDBJ whole genome shotgun (WGS) entry which is preliminary data.</text>
</comment>
<feature type="compositionally biased region" description="Basic and acidic residues" evidence="1">
    <location>
        <begin position="755"/>
        <end position="867"/>
    </location>
</feature>
<feature type="compositionally biased region" description="Polar residues" evidence="1">
    <location>
        <begin position="1347"/>
        <end position="1357"/>
    </location>
</feature>